<organism evidence="2 3">
    <name type="scientific">Bursaphelenchus okinawaensis</name>
    <dbReference type="NCBI Taxonomy" id="465554"/>
    <lineage>
        <taxon>Eukaryota</taxon>
        <taxon>Metazoa</taxon>
        <taxon>Ecdysozoa</taxon>
        <taxon>Nematoda</taxon>
        <taxon>Chromadorea</taxon>
        <taxon>Rhabditida</taxon>
        <taxon>Tylenchina</taxon>
        <taxon>Tylenchomorpha</taxon>
        <taxon>Aphelenchoidea</taxon>
        <taxon>Aphelenchoididae</taxon>
        <taxon>Bursaphelenchus</taxon>
    </lineage>
</organism>
<dbReference type="EMBL" id="CAJFDH010000003">
    <property type="protein sequence ID" value="CAD5213617.1"/>
    <property type="molecule type" value="Genomic_DNA"/>
</dbReference>
<dbReference type="OrthoDB" id="5837168at2759"/>
<evidence type="ECO:0000256" key="1">
    <source>
        <dbReference type="SAM" id="SignalP"/>
    </source>
</evidence>
<proteinExistence type="predicted"/>
<dbReference type="Proteomes" id="UP000783686">
    <property type="component" value="Unassembled WGS sequence"/>
</dbReference>
<protein>
    <submittedName>
        <fullName evidence="2">Uncharacterized protein</fullName>
    </submittedName>
</protein>
<name>A0A811KDR2_9BILA</name>
<dbReference type="EMBL" id="CAJFCW020000003">
    <property type="protein sequence ID" value="CAG9101226.1"/>
    <property type="molecule type" value="Genomic_DNA"/>
</dbReference>
<feature type="chain" id="PRO_5035681606" evidence="1">
    <location>
        <begin position="22"/>
        <end position="93"/>
    </location>
</feature>
<keyword evidence="1" id="KW-0732">Signal</keyword>
<dbReference type="AlphaFoldDB" id="A0A811KDR2"/>
<keyword evidence="3" id="KW-1185">Reference proteome</keyword>
<evidence type="ECO:0000313" key="2">
    <source>
        <dbReference type="EMBL" id="CAD5213617.1"/>
    </source>
</evidence>
<feature type="signal peptide" evidence="1">
    <location>
        <begin position="1"/>
        <end position="21"/>
    </location>
</feature>
<gene>
    <name evidence="2" type="ORF">BOKJ2_LOCUS5182</name>
</gene>
<evidence type="ECO:0000313" key="3">
    <source>
        <dbReference type="Proteomes" id="UP000614601"/>
    </source>
</evidence>
<dbReference type="Proteomes" id="UP000614601">
    <property type="component" value="Unassembled WGS sequence"/>
</dbReference>
<comment type="caution">
    <text evidence="2">The sequence shown here is derived from an EMBL/GenBank/DDBJ whole genome shotgun (WGS) entry which is preliminary data.</text>
</comment>
<sequence length="93" mass="10260">MRVNGFIQALFVLLIVALVQAQPYVYRPYRLPNTAYPSSAYRPVAKRANAELINGLIGMDLNTLQAVGKRSNAELINGLIGMDLNRLSSIGRK</sequence>
<accession>A0A811KDR2</accession>
<reference evidence="2" key="1">
    <citation type="submission" date="2020-09" db="EMBL/GenBank/DDBJ databases">
        <authorList>
            <person name="Kikuchi T."/>
        </authorList>
    </citation>
    <scope>NUCLEOTIDE SEQUENCE</scope>
    <source>
        <strain evidence="2">SH1</strain>
    </source>
</reference>